<evidence type="ECO:0000313" key="1">
    <source>
        <dbReference type="EMBL" id="KAL0526152.1"/>
    </source>
</evidence>
<dbReference type="EMBL" id="JBAMZJ010000022">
    <property type="protein sequence ID" value="KAL0526152.1"/>
    <property type="molecule type" value="Genomic_DNA"/>
</dbReference>
<sequence length="123" mass="12316">MSSAMRYDQGYSPAAAERRPIAMWKGAAPPLHRTAARAGVAATFVRPPRNPPAAVPASAAVPRAAPVLSVDRGAERGCNDVAPATVAAAMAPAVCVGAPAAQSMCGTRRLGACGAVDVRDAPA</sequence>
<protein>
    <submittedName>
        <fullName evidence="1">Uncharacterized protein</fullName>
    </submittedName>
</protein>
<comment type="caution">
    <text evidence="1">The sequence shown here is derived from an EMBL/GenBank/DDBJ whole genome shotgun (WGS) entry which is preliminary data.</text>
</comment>
<reference evidence="1" key="1">
    <citation type="submission" date="2024-02" db="EMBL/GenBank/DDBJ databases">
        <title>FIRST GENOME SEQUENCES OF Leishmania (Viannia) shawi, Leishmania (Viannia) lindenbergi AND Leishmania (Viannia) utingensis.</title>
        <authorList>
            <person name="Resadore F."/>
            <person name="Custodio M.G.F."/>
            <person name="Boite M.C."/>
            <person name="Cupolillo E."/>
            <person name="Ferreira G.E.M."/>
        </authorList>
    </citation>
    <scope>NUCLEOTIDE SEQUENCE</scope>
    <source>
        <strain evidence="1">MHOM/BR/2013/18 LTA MLF</strain>
    </source>
</reference>
<gene>
    <name evidence="1" type="ORF">Q4I32_003542</name>
</gene>
<proteinExistence type="predicted"/>
<organism evidence="1 2">
    <name type="scientific">Leishmania shawi</name>
    <dbReference type="NCBI Taxonomy" id="5680"/>
    <lineage>
        <taxon>Eukaryota</taxon>
        <taxon>Discoba</taxon>
        <taxon>Euglenozoa</taxon>
        <taxon>Kinetoplastea</taxon>
        <taxon>Metakinetoplastina</taxon>
        <taxon>Trypanosomatida</taxon>
        <taxon>Trypanosomatidae</taxon>
        <taxon>Leishmaniinae</taxon>
        <taxon>Leishmania</taxon>
        <taxon>Leishmania guyanensis species complex</taxon>
    </lineage>
</organism>
<accession>A0AAW3BUU5</accession>
<name>A0AAW3BUU5_9TRYP</name>
<evidence type="ECO:0000313" key="2">
    <source>
        <dbReference type="Proteomes" id="UP001500493"/>
    </source>
</evidence>
<dbReference type="AlphaFoldDB" id="A0AAW3BUU5"/>
<dbReference type="Proteomes" id="UP001500493">
    <property type="component" value="Unassembled WGS sequence"/>
</dbReference>
<feature type="non-terminal residue" evidence="1">
    <location>
        <position position="123"/>
    </location>
</feature>